<organism evidence="3 4">
    <name type="scientific">Actinopolymorpha pittospori</name>
    <dbReference type="NCBI Taxonomy" id="648752"/>
    <lineage>
        <taxon>Bacteria</taxon>
        <taxon>Bacillati</taxon>
        <taxon>Actinomycetota</taxon>
        <taxon>Actinomycetes</taxon>
        <taxon>Propionibacteriales</taxon>
        <taxon>Actinopolymorphaceae</taxon>
        <taxon>Actinopolymorpha</taxon>
    </lineage>
</organism>
<feature type="transmembrane region" description="Helical" evidence="2">
    <location>
        <begin position="138"/>
        <end position="158"/>
    </location>
</feature>
<feature type="region of interest" description="Disordered" evidence="1">
    <location>
        <begin position="262"/>
        <end position="307"/>
    </location>
</feature>
<dbReference type="AlphaFoldDB" id="A0A927N637"/>
<dbReference type="EMBL" id="JADBEM010000001">
    <property type="protein sequence ID" value="MBE1610948.1"/>
    <property type="molecule type" value="Genomic_DNA"/>
</dbReference>
<evidence type="ECO:0000313" key="3">
    <source>
        <dbReference type="EMBL" id="MBE1610948.1"/>
    </source>
</evidence>
<gene>
    <name evidence="3" type="ORF">HEB94_007796</name>
</gene>
<dbReference type="Proteomes" id="UP000638648">
    <property type="component" value="Unassembled WGS sequence"/>
</dbReference>
<dbReference type="RefSeq" id="WP_192754240.1">
    <property type="nucleotide sequence ID" value="NZ_BAABJL010000225.1"/>
</dbReference>
<evidence type="ECO:0000313" key="4">
    <source>
        <dbReference type="Proteomes" id="UP000638648"/>
    </source>
</evidence>
<evidence type="ECO:0000256" key="2">
    <source>
        <dbReference type="SAM" id="Phobius"/>
    </source>
</evidence>
<protein>
    <submittedName>
        <fullName evidence="3">Energy-coupling factor transport system substrate-specific component</fullName>
    </submittedName>
</protein>
<feature type="transmembrane region" description="Helical" evidence="2">
    <location>
        <begin position="12"/>
        <end position="35"/>
    </location>
</feature>
<accession>A0A927N637</accession>
<reference evidence="3" key="1">
    <citation type="submission" date="2020-10" db="EMBL/GenBank/DDBJ databases">
        <title>Sequencing the genomes of 1000 actinobacteria strains.</title>
        <authorList>
            <person name="Klenk H.-P."/>
        </authorList>
    </citation>
    <scope>NUCLEOTIDE SEQUENCE</scope>
    <source>
        <strain evidence="3">DSM 45354</strain>
    </source>
</reference>
<name>A0A927N637_9ACTN</name>
<dbReference type="InterPro" id="IPR017196">
    <property type="entry name" value="ECF_substrate-spec_UCP037395"/>
</dbReference>
<keyword evidence="2" id="KW-0812">Transmembrane</keyword>
<dbReference type="PIRSF" id="PIRSF037395">
    <property type="entry name" value="UCP037395_ABCper"/>
    <property type="match status" value="1"/>
</dbReference>
<keyword evidence="2" id="KW-1133">Transmembrane helix</keyword>
<proteinExistence type="predicted"/>
<comment type="caution">
    <text evidence="3">The sequence shown here is derived from an EMBL/GenBank/DDBJ whole genome shotgun (WGS) entry which is preliminary data.</text>
</comment>
<sequence>MTSVLALRPRSALALFLASVVGLVGFGWPFLTGATSTLAGHSADSPYLFLLLLPLVVGVVLAELSEGGMDAKAVAMLGVLAAAGTALRALSPGTGGLEPTLFLVVVAGRVFGAGFGYALGTTVILASSLVTAGVGPWMPFQMVGLAWVGLLAGLLPVVTGRAERVLLAVYAGVAGFGYGALLNLSFWPFSRSLPEAMAYVPGDSTAANLRHYAAFYVTTSFGWDCVRALVNAVLVLVAGRVVLATLRRAARRAAFAATTSFDAPTTSRGAPRLREPSPEEDAGDPERHGGAGPQVTGRPDTTSWTSP</sequence>
<feature type="transmembrane region" description="Helical" evidence="2">
    <location>
        <begin position="228"/>
        <end position="246"/>
    </location>
</feature>
<keyword evidence="2" id="KW-0472">Membrane</keyword>
<feature type="transmembrane region" description="Helical" evidence="2">
    <location>
        <begin position="165"/>
        <end position="187"/>
    </location>
</feature>
<feature type="transmembrane region" description="Helical" evidence="2">
    <location>
        <begin position="102"/>
        <end position="126"/>
    </location>
</feature>
<feature type="transmembrane region" description="Helical" evidence="2">
    <location>
        <begin position="47"/>
        <end position="65"/>
    </location>
</feature>
<keyword evidence="4" id="KW-1185">Reference proteome</keyword>
<evidence type="ECO:0000256" key="1">
    <source>
        <dbReference type="SAM" id="MobiDB-lite"/>
    </source>
</evidence>